<dbReference type="Pfam" id="PF05161">
    <property type="entry name" value="MOFRL"/>
    <property type="match status" value="1"/>
</dbReference>
<gene>
    <name evidence="3" type="primary">ttuD</name>
    <name evidence="3" type="ORF">MFFC18_16520</name>
</gene>
<dbReference type="Proteomes" id="UP000322214">
    <property type="component" value="Chromosome"/>
</dbReference>
<dbReference type="EMBL" id="CP042912">
    <property type="protein sequence ID" value="QEG21793.1"/>
    <property type="molecule type" value="Genomic_DNA"/>
</dbReference>
<keyword evidence="3" id="KW-0560">Oxidoreductase</keyword>
<dbReference type="SUPFAM" id="SSF82544">
    <property type="entry name" value="GckA/TtuD-like"/>
    <property type="match status" value="1"/>
</dbReference>
<dbReference type="GO" id="GO:0008887">
    <property type="term" value="F:glycerate kinase activity"/>
    <property type="evidence" value="ECO:0007669"/>
    <property type="project" value="InterPro"/>
</dbReference>
<dbReference type="Gene3D" id="3.40.1480.10">
    <property type="entry name" value="MOFRL domain"/>
    <property type="match status" value="1"/>
</dbReference>
<keyword evidence="3" id="KW-0670">Pyruvate</keyword>
<dbReference type="Gene3D" id="3.40.50.10180">
    <property type="entry name" value="Glycerate kinase, MOFRL-like N-terminal domain"/>
    <property type="match status" value="1"/>
</dbReference>
<accession>A0A5B9PGA7</accession>
<sequence length="444" mass="46842">MIRNDAIEIWNAGVAAVHGRTLVEDSLRVRDGRLLICDQSIDLGDFDRVLIVGGGKFSHFMAEGIENVLGPELARAKQLSGLITVPDGSNSQVTLKFVESAECRPAGVNLPTQRVLHATQRMLSLLRGADERTLVIALISGGGSALLESSSLPLKDIVSATSWLSTRGADIVQLNTVRIALSEVKGGGLARVMPTGTLIGLIVSDVPNDDLRFVSSGPTVDFGDDVAAQARDILKHFGAPNDANFPDSVVQFINSPRPVSAVRATTLNLLIGDANVARNAAIEKAKSLGYAIEPDSLADASDCEQIAEVVADVLDVAPATKSCLISLGEPTVEPGDGAGQGGRNQHAVLSAIARILTRTQPGKYCFMSAGTDGEDGNTSVAGALVTDEDLRRLSAQKAAIVESLQRFDSYTLLESNGLVFESGPTATNVADLRILLRWPRENGC</sequence>
<dbReference type="InterPro" id="IPR007835">
    <property type="entry name" value="MOFRL"/>
</dbReference>
<evidence type="ECO:0000259" key="2">
    <source>
        <dbReference type="Pfam" id="PF13660"/>
    </source>
</evidence>
<dbReference type="InterPro" id="IPR038614">
    <property type="entry name" value="GK_N_sf"/>
</dbReference>
<dbReference type="InterPro" id="IPR025286">
    <property type="entry name" value="MOFRL_assoc_dom"/>
</dbReference>
<dbReference type="KEGG" id="mff:MFFC18_16520"/>
<dbReference type="OrthoDB" id="9766552at2"/>
<dbReference type="EC" id="1.1.1.81" evidence="3"/>
<dbReference type="STRING" id="980251.GCA_001642875_03253"/>
<protein>
    <submittedName>
        <fullName evidence="3">Hydroxypyruvate reductase</fullName>
        <ecNumber evidence="3">1.1.1.81</ecNumber>
    </submittedName>
</protein>
<dbReference type="PANTHER" id="PTHR12227">
    <property type="entry name" value="GLYCERATE KINASE"/>
    <property type="match status" value="1"/>
</dbReference>
<organism evidence="3 4">
    <name type="scientific">Mariniblastus fucicola</name>
    <dbReference type="NCBI Taxonomy" id="980251"/>
    <lineage>
        <taxon>Bacteria</taxon>
        <taxon>Pseudomonadati</taxon>
        <taxon>Planctomycetota</taxon>
        <taxon>Planctomycetia</taxon>
        <taxon>Pirellulales</taxon>
        <taxon>Pirellulaceae</taxon>
        <taxon>Mariniblastus</taxon>
    </lineage>
</organism>
<feature type="domain" description="MOFRL-associated" evidence="2">
    <location>
        <begin position="6"/>
        <end position="252"/>
    </location>
</feature>
<dbReference type="AlphaFoldDB" id="A0A5B9PGA7"/>
<dbReference type="InterPro" id="IPR037035">
    <property type="entry name" value="GK-like_C_sf"/>
</dbReference>
<evidence type="ECO:0000259" key="1">
    <source>
        <dbReference type="Pfam" id="PF05161"/>
    </source>
</evidence>
<reference evidence="3 4" key="1">
    <citation type="submission" date="2019-08" db="EMBL/GenBank/DDBJ databases">
        <title>Deep-cultivation of Planctomycetes and their phenomic and genomic characterization uncovers novel biology.</title>
        <authorList>
            <person name="Wiegand S."/>
            <person name="Jogler M."/>
            <person name="Boedeker C."/>
            <person name="Pinto D."/>
            <person name="Vollmers J."/>
            <person name="Rivas-Marin E."/>
            <person name="Kohn T."/>
            <person name="Peeters S.H."/>
            <person name="Heuer A."/>
            <person name="Rast P."/>
            <person name="Oberbeckmann S."/>
            <person name="Bunk B."/>
            <person name="Jeske O."/>
            <person name="Meyerdierks A."/>
            <person name="Storesund J.E."/>
            <person name="Kallscheuer N."/>
            <person name="Luecker S."/>
            <person name="Lage O.M."/>
            <person name="Pohl T."/>
            <person name="Merkel B.J."/>
            <person name="Hornburger P."/>
            <person name="Mueller R.-W."/>
            <person name="Bruemmer F."/>
            <person name="Labrenz M."/>
            <person name="Spormann A.M."/>
            <person name="Op den Camp H."/>
            <person name="Overmann J."/>
            <person name="Amann R."/>
            <person name="Jetten M.S.M."/>
            <person name="Mascher T."/>
            <person name="Medema M.H."/>
            <person name="Devos D.P."/>
            <person name="Kaster A.-K."/>
            <person name="Ovreas L."/>
            <person name="Rohde M."/>
            <person name="Galperin M.Y."/>
            <person name="Jogler C."/>
        </authorList>
    </citation>
    <scope>NUCLEOTIDE SEQUENCE [LARGE SCALE GENOMIC DNA]</scope>
    <source>
        <strain evidence="3 4">FC18</strain>
    </source>
</reference>
<evidence type="ECO:0000313" key="4">
    <source>
        <dbReference type="Proteomes" id="UP000322214"/>
    </source>
</evidence>
<dbReference type="RefSeq" id="WP_075085473.1">
    <property type="nucleotide sequence ID" value="NZ_CP042912.1"/>
</dbReference>
<dbReference type="PANTHER" id="PTHR12227:SF0">
    <property type="entry name" value="GLYCERATE KINASE"/>
    <property type="match status" value="1"/>
</dbReference>
<dbReference type="GO" id="GO:0016618">
    <property type="term" value="F:hydroxypyruvate reductase [NAD(P)H] activity"/>
    <property type="evidence" value="ECO:0007669"/>
    <property type="project" value="UniProtKB-EC"/>
</dbReference>
<evidence type="ECO:0000313" key="3">
    <source>
        <dbReference type="EMBL" id="QEG21793.1"/>
    </source>
</evidence>
<dbReference type="InterPro" id="IPR039760">
    <property type="entry name" value="MOFRL_protein"/>
</dbReference>
<name>A0A5B9PGA7_9BACT</name>
<keyword evidence="4" id="KW-1185">Reference proteome</keyword>
<feature type="domain" description="MOFRL" evidence="1">
    <location>
        <begin position="323"/>
        <end position="431"/>
    </location>
</feature>
<proteinExistence type="predicted"/>
<dbReference type="Pfam" id="PF13660">
    <property type="entry name" value="DUF4147"/>
    <property type="match status" value="1"/>
</dbReference>
<dbReference type="GO" id="GO:0005737">
    <property type="term" value="C:cytoplasm"/>
    <property type="evidence" value="ECO:0007669"/>
    <property type="project" value="TreeGrafter"/>
</dbReference>